<dbReference type="PANTHER" id="PTHR40037:SF1">
    <property type="entry name" value="PHOSPHOESTERASE SAOUHSC_00951-RELATED"/>
    <property type="match status" value="1"/>
</dbReference>
<comment type="caution">
    <text evidence="1">The sequence shown here is derived from an EMBL/GenBank/DDBJ whole genome shotgun (WGS) entry which is preliminary data.</text>
</comment>
<dbReference type="EMBL" id="LXQE01000147">
    <property type="protein sequence ID" value="RCJ36816.1"/>
    <property type="molecule type" value="Genomic_DNA"/>
</dbReference>
<evidence type="ECO:0000313" key="1">
    <source>
        <dbReference type="EMBL" id="RCJ36816.1"/>
    </source>
</evidence>
<sequence length="170" mass="20351">MSYALVHYPNINTEDINQIRHKYDPQVDLIEPHITLVFPVFEFINKNNLILHIDSILSKWKIFPICLKGLQKSWDEYMFLMVEEGKVDMVKLHNELYTGILAEYIRENLPFVPHLTLGKFTKDTDKFLQVLEEVQHFDLNYRCFVDKVHLINIDDKQRSIIWSQEFVLRN</sequence>
<dbReference type="Pfam" id="PF13563">
    <property type="entry name" value="2_5_RNA_ligase2"/>
    <property type="match status" value="1"/>
</dbReference>
<dbReference type="SUPFAM" id="SSF55144">
    <property type="entry name" value="LigT-like"/>
    <property type="match status" value="1"/>
</dbReference>
<dbReference type="AlphaFoldDB" id="A0A367RJS6"/>
<name>A0A367RJS6_NOSPU</name>
<dbReference type="InterPro" id="IPR050580">
    <property type="entry name" value="2H_phosphoesterase_YjcG-like"/>
</dbReference>
<dbReference type="Gene3D" id="3.90.1140.10">
    <property type="entry name" value="Cyclic phosphodiesterase"/>
    <property type="match status" value="1"/>
</dbReference>
<dbReference type="Proteomes" id="UP000252085">
    <property type="component" value="Unassembled WGS sequence"/>
</dbReference>
<protein>
    <recommendedName>
        <fullName evidence="3">2'-5' RNA ligase</fullName>
    </recommendedName>
</protein>
<accession>A0A367RJS6</accession>
<reference evidence="2" key="1">
    <citation type="submission" date="2016-04" db="EMBL/GenBank/DDBJ databases">
        <authorList>
            <person name="Tabuchi Yagui T.R."/>
        </authorList>
    </citation>
    <scope>NUCLEOTIDE SEQUENCE [LARGE SCALE GENOMIC DNA]</scope>
</reference>
<dbReference type="PANTHER" id="PTHR40037">
    <property type="entry name" value="PHOSPHOESTERASE YJCG-RELATED"/>
    <property type="match status" value="1"/>
</dbReference>
<dbReference type="InterPro" id="IPR009097">
    <property type="entry name" value="Cyclic_Pdiesterase"/>
</dbReference>
<gene>
    <name evidence="1" type="ORF">A6769_15055</name>
</gene>
<organism evidence="1 2">
    <name type="scientific">Nostoc punctiforme NIES-2108</name>
    <dbReference type="NCBI Taxonomy" id="1356359"/>
    <lineage>
        <taxon>Bacteria</taxon>
        <taxon>Bacillati</taxon>
        <taxon>Cyanobacteriota</taxon>
        <taxon>Cyanophyceae</taxon>
        <taxon>Nostocales</taxon>
        <taxon>Nostocaceae</taxon>
        <taxon>Nostoc</taxon>
    </lineage>
</organism>
<proteinExistence type="predicted"/>
<evidence type="ECO:0008006" key="3">
    <source>
        <dbReference type="Google" id="ProtNLM"/>
    </source>
</evidence>
<evidence type="ECO:0000313" key="2">
    <source>
        <dbReference type="Proteomes" id="UP000252085"/>
    </source>
</evidence>